<dbReference type="GO" id="GO:0022627">
    <property type="term" value="C:cytosolic small ribosomal subunit"/>
    <property type="evidence" value="ECO:0007669"/>
    <property type="project" value="TreeGrafter"/>
</dbReference>
<evidence type="ECO:0000256" key="1">
    <source>
        <dbReference type="ARBA" id="ARBA00005251"/>
    </source>
</evidence>
<dbReference type="InterPro" id="IPR023035">
    <property type="entry name" value="Ribosomal_uS9_bac/plastid"/>
</dbReference>
<feature type="region of interest" description="Disordered" evidence="7">
    <location>
        <begin position="116"/>
        <end position="138"/>
    </location>
</feature>
<dbReference type="InterPro" id="IPR000754">
    <property type="entry name" value="Ribosomal_uS9"/>
</dbReference>
<name>A0A7C2CSV1_DICTH</name>
<dbReference type="GO" id="GO:0003723">
    <property type="term" value="F:RNA binding"/>
    <property type="evidence" value="ECO:0007669"/>
    <property type="project" value="TreeGrafter"/>
</dbReference>
<dbReference type="Pfam" id="PF00380">
    <property type="entry name" value="Ribosomal_S9"/>
    <property type="match status" value="1"/>
</dbReference>
<dbReference type="Gene3D" id="3.30.230.10">
    <property type="match status" value="1"/>
</dbReference>
<dbReference type="HAMAP" id="MF_00532_B">
    <property type="entry name" value="Ribosomal_uS9_B"/>
    <property type="match status" value="1"/>
</dbReference>
<evidence type="ECO:0000256" key="6">
    <source>
        <dbReference type="RuleBase" id="RU003815"/>
    </source>
</evidence>
<evidence type="ECO:0000256" key="4">
    <source>
        <dbReference type="ARBA" id="ARBA00035259"/>
    </source>
</evidence>
<evidence type="ECO:0000256" key="2">
    <source>
        <dbReference type="ARBA" id="ARBA00022980"/>
    </source>
</evidence>
<dbReference type="InterPro" id="IPR020574">
    <property type="entry name" value="Ribosomal_uS9_CS"/>
</dbReference>
<organism evidence="8">
    <name type="scientific">Dictyoglomus thermophilum</name>
    <dbReference type="NCBI Taxonomy" id="14"/>
    <lineage>
        <taxon>Bacteria</taxon>
        <taxon>Pseudomonadati</taxon>
        <taxon>Dictyoglomota</taxon>
        <taxon>Dictyoglomia</taxon>
        <taxon>Dictyoglomales</taxon>
        <taxon>Dictyoglomaceae</taxon>
        <taxon>Dictyoglomus</taxon>
    </lineage>
</organism>
<comment type="similarity">
    <text evidence="1 5 6">Belongs to the universal ribosomal protein uS9 family.</text>
</comment>
<comment type="caution">
    <text evidence="8">The sequence shown here is derived from an EMBL/GenBank/DDBJ whole genome shotgun (WGS) entry which is preliminary data.</text>
</comment>
<dbReference type="GO" id="GO:0006412">
    <property type="term" value="P:translation"/>
    <property type="evidence" value="ECO:0007669"/>
    <property type="project" value="UniProtKB-UniRule"/>
</dbReference>
<proteinExistence type="inferred from homology"/>
<dbReference type="SUPFAM" id="SSF54211">
    <property type="entry name" value="Ribosomal protein S5 domain 2-like"/>
    <property type="match status" value="1"/>
</dbReference>
<sequence length="138" mass="15635">MLEFTSQDVKVIHEVGGRKTSRVKVWLRFPGEGKIIVNDKPLEEYFGGRIFFHKIAKKPLELTGMLDQVDVVAQAIGGGVSAQAQALAHGIAKALVALKEDWRTLLKKEGLLKRDPREKERKKYGLKRARRAPQYSKR</sequence>
<dbReference type="OMA" id="KFQFSKR"/>
<reference evidence="8" key="1">
    <citation type="journal article" date="2020" name="mSystems">
        <title>Genome- and Community-Level Interaction Insights into Carbon Utilization and Element Cycling Functions of Hydrothermarchaeota in Hydrothermal Sediment.</title>
        <authorList>
            <person name="Zhou Z."/>
            <person name="Liu Y."/>
            <person name="Xu W."/>
            <person name="Pan J."/>
            <person name="Luo Z.H."/>
            <person name="Li M."/>
        </authorList>
    </citation>
    <scope>NUCLEOTIDE SEQUENCE [LARGE SCALE GENOMIC DNA]</scope>
    <source>
        <strain evidence="8">SpSt-70</strain>
    </source>
</reference>
<protein>
    <recommendedName>
        <fullName evidence="4 5">Small ribosomal subunit protein uS9</fullName>
    </recommendedName>
</protein>
<dbReference type="AlphaFoldDB" id="A0A7C2CSV1"/>
<dbReference type="PANTHER" id="PTHR21569">
    <property type="entry name" value="RIBOSOMAL PROTEIN S9"/>
    <property type="match status" value="1"/>
</dbReference>
<keyword evidence="2 5" id="KW-0689">Ribosomal protein</keyword>
<dbReference type="PROSITE" id="PS00360">
    <property type="entry name" value="RIBOSOMAL_S9"/>
    <property type="match status" value="1"/>
</dbReference>
<dbReference type="NCBIfam" id="NF001099">
    <property type="entry name" value="PRK00132.1"/>
    <property type="match status" value="1"/>
</dbReference>
<evidence type="ECO:0000256" key="7">
    <source>
        <dbReference type="SAM" id="MobiDB-lite"/>
    </source>
</evidence>
<feature type="compositionally biased region" description="Basic residues" evidence="7">
    <location>
        <begin position="124"/>
        <end position="138"/>
    </location>
</feature>
<dbReference type="InterPro" id="IPR020568">
    <property type="entry name" value="Ribosomal_Su5_D2-typ_SF"/>
</dbReference>
<keyword evidence="3 5" id="KW-0687">Ribonucleoprotein</keyword>
<dbReference type="InterPro" id="IPR014721">
    <property type="entry name" value="Ribsml_uS5_D2-typ_fold_subgr"/>
</dbReference>
<dbReference type="GO" id="GO:0003735">
    <property type="term" value="F:structural constituent of ribosome"/>
    <property type="evidence" value="ECO:0007669"/>
    <property type="project" value="InterPro"/>
</dbReference>
<dbReference type="FunFam" id="3.30.230.10:FF:000001">
    <property type="entry name" value="30S ribosomal protein S9"/>
    <property type="match status" value="1"/>
</dbReference>
<gene>
    <name evidence="5" type="primary">rpsI</name>
    <name evidence="8" type="ORF">ENU78_04030</name>
</gene>
<dbReference type="EMBL" id="DTDV01000012">
    <property type="protein sequence ID" value="HGK23605.1"/>
    <property type="molecule type" value="Genomic_DNA"/>
</dbReference>
<evidence type="ECO:0000256" key="5">
    <source>
        <dbReference type="HAMAP-Rule" id="MF_00532"/>
    </source>
</evidence>
<dbReference type="RefSeq" id="WP_012547052.1">
    <property type="nucleotide sequence ID" value="NZ_VTFL01000008.1"/>
</dbReference>
<dbReference type="PANTHER" id="PTHR21569:SF1">
    <property type="entry name" value="SMALL RIBOSOMAL SUBUNIT PROTEIN US9M"/>
    <property type="match status" value="1"/>
</dbReference>
<evidence type="ECO:0000256" key="3">
    <source>
        <dbReference type="ARBA" id="ARBA00023274"/>
    </source>
</evidence>
<accession>A0A7C2CSV1</accession>
<evidence type="ECO:0000313" key="8">
    <source>
        <dbReference type="EMBL" id="HGK23605.1"/>
    </source>
</evidence>